<evidence type="ECO:0000313" key="3">
    <source>
        <dbReference type="Proteomes" id="UP001168435"/>
    </source>
</evidence>
<evidence type="ECO:0008006" key="4">
    <source>
        <dbReference type="Google" id="ProtNLM"/>
    </source>
</evidence>
<feature type="region of interest" description="Disordered" evidence="1">
    <location>
        <begin position="1"/>
        <end position="25"/>
    </location>
</feature>
<dbReference type="Proteomes" id="UP001168435">
    <property type="component" value="Unassembled WGS sequence"/>
</dbReference>
<name>A0ABT7XFD5_9ACTN</name>
<dbReference type="RefSeq" id="WP_289835953.1">
    <property type="nucleotide sequence ID" value="NZ_JAUEIQ010000007.1"/>
</dbReference>
<gene>
    <name evidence="2" type="ORF">QVN30_07405</name>
</gene>
<keyword evidence="3" id="KW-1185">Reference proteome</keyword>
<proteinExistence type="predicted"/>
<protein>
    <recommendedName>
        <fullName evidence="4">SAP domain-containing protein</fullName>
    </recommendedName>
</protein>
<comment type="caution">
    <text evidence="2">The sequence shown here is derived from an EMBL/GenBank/DDBJ whole genome shotgun (WGS) entry which is preliminary data.</text>
</comment>
<dbReference type="EMBL" id="JAUEIQ010000007">
    <property type="protein sequence ID" value="MDN0064132.1"/>
    <property type="molecule type" value="Genomic_DNA"/>
</dbReference>
<sequence length="488" mass="55132">MSCQPTHLRHQSASNGVGTRLPPGVHRGALAGLTGEERERAIMEHHDRYRSSSEPETYRNRKRSLYGYHPTPVGVRNVGCVPDSTFASCLQKVSKDTIVRLLGAMGVRRVSALRKQQVVERLLQEIDKLPQAIEAMLTTSTDSEFEGFKLLMEKPDGMFVFTEDDGVRIDGLASLEPLIWVFHCKGAYHAIMPQEVWGAARSVDMEKIQALRDRKWQVPVAAEVLREFCGVASIDDVIWCCKELYGFEPSKQDVVTSLRSHSLGRSDWECGSARYYYCWPNDTPSEDGFVVHRHLTDAYADDVARSRANWHRRAVPYRARVAWADGEPATSDYASFQSKERSARDGLIRRLLSDRSQGIVPAHPVFDSALASLGAPRWVGSLPEMVAVISWLDEHVPNDKDDYEYADDIADALVYGRHDSPNPFYMLQIAWQHGLFSHTYDSGELIRLLVDLESVLPSWRLNGWSPRAYHEWLAETKADATEEVDRAA</sequence>
<evidence type="ECO:0000313" key="2">
    <source>
        <dbReference type="EMBL" id="MDN0064132.1"/>
    </source>
</evidence>
<organism evidence="2 3">
    <name type="scientific">Collinsella ihumii</name>
    <dbReference type="NCBI Taxonomy" id="1720204"/>
    <lineage>
        <taxon>Bacteria</taxon>
        <taxon>Bacillati</taxon>
        <taxon>Actinomycetota</taxon>
        <taxon>Coriobacteriia</taxon>
        <taxon>Coriobacteriales</taxon>
        <taxon>Coriobacteriaceae</taxon>
        <taxon>Collinsella</taxon>
    </lineage>
</organism>
<reference evidence="2" key="1">
    <citation type="submission" date="2023-06" db="EMBL/GenBank/DDBJ databases">
        <authorList>
            <person name="Zeman M."/>
            <person name="Kubasova T."/>
            <person name="Jahodarova E."/>
            <person name="Nykrynova M."/>
            <person name="Rychlik I."/>
        </authorList>
    </citation>
    <scope>NUCLEOTIDE SEQUENCE</scope>
    <source>
        <strain evidence="2">176_SSukc20</strain>
    </source>
</reference>
<evidence type="ECO:0000256" key="1">
    <source>
        <dbReference type="SAM" id="MobiDB-lite"/>
    </source>
</evidence>
<feature type="compositionally biased region" description="Polar residues" evidence="1">
    <location>
        <begin position="1"/>
        <end position="17"/>
    </location>
</feature>
<reference evidence="2" key="2">
    <citation type="submission" date="2024-05" db="EMBL/GenBank/DDBJ databases">
        <title>Identification and characterization of horizontal gene transfer across gut microbiota members of farm animals based on homology search.</title>
        <authorList>
            <person name="Schwarzerova J."/>
            <person name="Nykrynova M."/>
            <person name="Jureckova K."/>
            <person name="Cejkova D."/>
            <person name="Rychlik I."/>
        </authorList>
    </citation>
    <scope>NUCLEOTIDE SEQUENCE</scope>
    <source>
        <strain evidence="2">176_SSukc20</strain>
    </source>
</reference>
<accession>A0ABT7XFD5</accession>